<feature type="domain" description="SGNH" evidence="10">
    <location>
        <begin position="391"/>
        <end position="601"/>
    </location>
</feature>
<evidence type="ECO:0000256" key="1">
    <source>
        <dbReference type="ARBA" id="ARBA00004651"/>
    </source>
</evidence>
<evidence type="ECO:0000256" key="4">
    <source>
        <dbReference type="ARBA" id="ARBA00022692"/>
    </source>
</evidence>
<dbReference type="EMBL" id="JACHFM010000003">
    <property type="protein sequence ID" value="MBB5223099.1"/>
    <property type="molecule type" value="Genomic_DNA"/>
</dbReference>
<feature type="transmembrane region" description="Helical" evidence="8">
    <location>
        <begin position="142"/>
        <end position="158"/>
    </location>
</feature>
<dbReference type="Pfam" id="PF01757">
    <property type="entry name" value="Acyl_transf_3"/>
    <property type="match status" value="1"/>
</dbReference>
<dbReference type="InterPro" id="IPR043968">
    <property type="entry name" value="SGNH"/>
</dbReference>
<keyword evidence="12" id="KW-1185">Reference proteome</keyword>
<evidence type="ECO:0000313" key="11">
    <source>
        <dbReference type="EMBL" id="MBB5223099.1"/>
    </source>
</evidence>
<evidence type="ECO:0000256" key="7">
    <source>
        <dbReference type="ARBA" id="ARBA00023315"/>
    </source>
</evidence>
<dbReference type="GO" id="GO:0016788">
    <property type="term" value="F:hydrolase activity, acting on ester bonds"/>
    <property type="evidence" value="ECO:0007669"/>
    <property type="project" value="UniProtKB-ARBA"/>
</dbReference>
<dbReference type="AlphaFoldDB" id="A0A840SJ43"/>
<feature type="domain" description="Acyltransferase 3" evidence="9">
    <location>
        <begin position="5"/>
        <end position="321"/>
    </location>
</feature>
<sequence>MQYRADIDGLRAVAVTSVVAYHAEVAGVSGGFVGVDIFFVISGFLITSLIIEDLERDRFSLAGFWARRARRILPALAVVLVATLAVGAAIMLPADFGKLTDSALATVLFGSNIYFWQTTSYFGDNTDLIPLLHTWSLAVEEQYYLLFPLIMLVAFKVLRRPGALLIAMLVASFALAVWAVNRAPEATFYLSPTRFWELLLGSVLAIGIARLPAPPVLREIAGVVGIGLIAWSVFAYDETTPFPGQNALWPCLGAVLIIWAQTSAVNRVLRLRPFVFIGLISYSLYLWHWPVIVFARYEGLFLGTAFQSAAVILISLVLAILSWRLVEIPSKAWLGRVGNLPVLRASAIGMAAFLIAGFGIARSGYATTGSPEVSTELGRTAARAAYGEGECFFSSDAPISSIDPAHCLRPDPQRPSYLLIGDSLAAHLWPGLRAALPDESLSQLTFGGCPPFESSLERADPGCRKVTQAVLQSLASADYDVIIVAARWKPTDLAQVEDMIKRLKQSAPEVVLVGPMVEYRRNLPDILKDSENPTRSAVKYRTVPTSLDTRMRTLAEEEGVDYVSLIDLMCRGDDCRLFDPAGKPIQWDNTHLTPLGSVEIMDLAVANGEIPLL</sequence>
<feature type="transmembrane region" description="Helical" evidence="8">
    <location>
        <begin position="163"/>
        <end position="181"/>
    </location>
</feature>
<evidence type="ECO:0000256" key="5">
    <source>
        <dbReference type="ARBA" id="ARBA00022989"/>
    </source>
</evidence>
<keyword evidence="7" id="KW-0012">Acyltransferase</keyword>
<dbReference type="InterPro" id="IPR002656">
    <property type="entry name" value="Acyl_transf_3_dom"/>
</dbReference>
<organism evidence="11 12">
    <name type="scientific">Amaricoccus macauensis</name>
    <dbReference type="NCBI Taxonomy" id="57001"/>
    <lineage>
        <taxon>Bacteria</taxon>
        <taxon>Pseudomonadati</taxon>
        <taxon>Pseudomonadota</taxon>
        <taxon>Alphaproteobacteria</taxon>
        <taxon>Rhodobacterales</taxon>
        <taxon>Paracoccaceae</taxon>
        <taxon>Amaricoccus</taxon>
    </lineage>
</organism>
<accession>A0A840SJ43</accession>
<feature type="transmembrane region" description="Helical" evidence="8">
    <location>
        <begin position="342"/>
        <end position="361"/>
    </location>
</feature>
<gene>
    <name evidence="11" type="ORF">HNP73_003046</name>
</gene>
<dbReference type="Pfam" id="PF19040">
    <property type="entry name" value="SGNH"/>
    <property type="match status" value="1"/>
</dbReference>
<keyword evidence="3" id="KW-0808">Transferase</keyword>
<feature type="transmembrane region" description="Helical" evidence="8">
    <location>
        <begin position="72"/>
        <end position="92"/>
    </location>
</feature>
<evidence type="ECO:0000256" key="3">
    <source>
        <dbReference type="ARBA" id="ARBA00022679"/>
    </source>
</evidence>
<evidence type="ECO:0000259" key="9">
    <source>
        <dbReference type="Pfam" id="PF01757"/>
    </source>
</evidence>
<keyword evidence="6 8" id="KW-0472">Membrane</keyword>
<evidence type="ECO:0000259" key="10">
    <source>
        <dbReference type="Pfam" id="PF19040"/>
    </source>
</evidence>
<dbReference type="InterPro" id="IPR050879">
    <property type="entry name" value="Acyltransferase_3"/>
</dbReference>
<keyword evidence="5 8" id="KW-1133">Transmembrane helix</keyword>
<dbReference type="GO" id="GO:0009103">
    <property type="term" value="P:lipopolysaccharide biosynthetic process"/>
    <property type="evidence" value="ECO:0007669"/>
    <property type="project" value="TreeGrafter"/>
</dbReference>
<reference evidence="11 12" key="1">
    <citation type="submission" date="2020-08" db="EMBL/GenBank/DDBJ databases">
        <title>Genomic Encyclopedia of Type Strains, Phase IV (KMG-IV): sequencing the most valuable type-strain genomes for metagenomic binning, comparative biology and taxonomic classification.</title>
        <authorList>
            <person name="Goeker M."/>
        </authorList>
    </citation>
    <scope>NUCLEOTIDE SEQUENCE [LARGE SCALE GENOMIC DNA]</scope>
    <source>
        <strain evidence="11 12">DSM 101730</strain>
    </source>
</reference>
<dbReference type="Gene3D" id="3.40.50.1110">
    <property type="entry name" value="SGNH hydrolase"/>
    <property type="match status" value="1"/>
</dbReference>
<evidence type="ECO:0000256" key="6">
    <source>
        <dbReference type="ARBA" id="ARBA00023136"/>
    </source>
</evidence>
<feature type="transmembrane region" description="Helical" evidence="8">
    <location>
        <begin position="193"/>
        <end position="209"/>
    </location>
</feature>
<dbReference type="PANTHER" id="PTHR23028:SF53">
    <property type="entry name" value="ACYL_TRANSF_3 DOMAIN-CONTAINING PROTEIN"/>
    <property type="match status" value="1"/>
</dbReference>
<keyword evidence="2" id="KW-1003">Cell membrane</keyword>
<comment type="caution">
    <text evidence="11">The sequence shown here is derived from an EMBL/GenBank/DDBJ whole genome shotgun (WGS) entry which is preliminary data.</text>
</comment>
<name>A0A840SJ43_9RHOB</name>
<evidence type="ECO:0000313" key="12">
    <source>
        <dbReference type="Proteomes" id="UP000549457"/>
    </source>
</evidence>
<keyword evidence="4 8" id="KW-0812">Transmembrane</keyword>
<evidence type="ECO:0000256" key="2">
    <source>
        <dbReference type="ARBA" id="ARBA00022475"/>
    </source>
</evidence>
<dbReference type="GO" id="GO:0016747">
    <property type="term" value="F:acyltransferase activity, transferring groups other than amino-acyl groups"/>
    <property type="evidence" value="ECO:0007669"/>
    <property type="project" value="InterPro"/>
</dbReference>
<dbReference type="Proteomes" id="UP000549457">
    <property type="component" value="Unassembled WGS sequence"/>
</dbReference>
<evidence type="ECO:0000256" key="8">
    <source>
        <dbReference type="SAM" id="Phobius"/>
    </source>
</evidence>
<feature type="transmembrane region" description="Helical" evidence="8">
    <location>
        <begin position="31"/>
        <end position="51"/>
    </location>
</feature>
<dbReference type="SUPFAM" id="SSF52266">
    <property type="entry name" value="SGNH hydrolase"/>
    <property type="match status" value="1"/>
</dbReference>
<feature type="transmembrane region" description="Helical" evidence="8">
    <location>
        <begin position="274"/>
        <end position="294"/>
    </location>
</feature>
<dbReference type="GO" id="GO:0005886">
    <property type="term" value="C:plasma membrane"/>
    <property type="evidence" value="ECO:0007669"/>
    <property type="project" value="UniProtKB-SubCell"/>
</dbReference>
<feature type="transmembrane region" description="Helical" evidence="8">
    <location>
        <begin position="300"/>
        <end position="321"/>
    </location>
</feature>
<protein>
    <submittedName>
        <fullName evidence="11">Peptidoglycan/LPS O-acetylase OafA/YrhL</fullName>
    </submittedName>
</protein>
<dbReference type="RefSeq" id="WP_184151358.1">
    <property type="nucleotide sequence ID" value="NZ_JACHFM010000003.1"/>
</dbReference>
<dbReference type="PANTHER" id="PTHR23028">
    <property type="entry name" value="ACETYLTRANSFERASE"/>
    <property type="match status" value="1"/>
</dbReference>
<comment type="subcellular location">
    <subcellularLocation>
        <location evidence="1">Cell membrane</location>
        <topology evidence="1">Multi-pass membrane protein</topology>
    </subcellularLocation>
</comment>
<feature type="transmembrane region" description="Helical" evidence="8">
    <location>
        <begin position="216"/>
        <end position="235"/>
    </location>
</feature>
<proteinExistence type="predicted"/>
<feature type="transmembrane region" description="Helical" evidence="8">
    <location>
        <begin position="247"/>
        <end position="265"/>
    </location>
</feature>
<dbReference type="InterPro" id="IPR036514">
    <property type="entry name" value="SGNH_hydro_sf"/>
</dbReference>